<feature type="domain" description="FHA" evidence="2">
    <location>
        <begin position="107"/>
        <end position="157"/>
    </location>
</feature>
<gene>
    <name evidence="3" type="ORF">NIES2135_17470</name>
</gene>
<dbReference type="Proteomes" id="UP000217895">
    <property type="component" value="Chromosome"/>
</dbReference>
<dbReference type="SMART" id="SM00240">
    <property type="entry name" value="FHA"/>
    <property type="match status" value="1"/>
</dbReference>
<dbReference type="PROSITE" id="PS50006">
    <property type="entry name" value="FHA_DOMAIN"/>
    <property type="match status" value="1"/>
</dbReference>
<dbReference type="EMBL" id="AP018203">
    <property type="protein sequence ID" value="BAY54928.1"/>
    <property type="molecule type" value="Genomic_DNA"/>
</dbReference>
<evidence type="ECO:0000313" key="4">
    <source>
        <dbReference type="Proteomes" id="UP000217895"/>
    </source>
</evidence>
<keyword evidence="4" id="KW-1185">Reference proteome</keyword>
<feature type="compositionally biased region" description="Basic and acidic residues" evidence="1">
    <location>
        <begin position="1"/>
        <end position="13"/>
    </location>
</feature>
<proteinExistence type="predicted"/>
<sequence length="224" mass="25489">MIKAFHSPDDRHSAISAVTNQSPDALASFWEELEEQLDEENPEEQQIAKSPTLTIDLEEAKSAIESPVTPEAKPRYIQGVVSGQQAWLVTNLLRSESMSLKQPQMVWTIGRNRSAALPLQDRKLSRRHAVILYVVNEGFYFVDLNSMNGSYINGTRVQQRQRLQDGDCLCVGSTRFFFFTSVQERASEALHPEVLARLNDAESRNREFIDFSELQEEISFNVPQ</sequence>
<dbReference type="AlphaFoldDB" id="A0A1Z4JE26"/>
<evidence type="ECO:0000259" key="2">
    <source>
        <dbReference type="PROSITE" id="PS50006"/>
    </source>
</evidence>
<protein>
    <submittedName>
        <fullName evidence="3">FHA domain-containing protein</fullName>
    </submittedName>
</protein>
<dbReference type="CDD" id="cd00060">
    <property type="entry name" value="FHA"/>
    <property type="match status" value="1"/>
</dbReference>
<organism evidence="3 4">
    <name type="scientific">Leptolyngbya boryana NIES-2135</name>
    <dbReference type="NCBI Taxonomy" id="1973484"/>
    <lineage>
        <taxon>Bacteria</taxon>
        <taxon>Bacillati</taxon>
        <taxon>Cyanobacteriota</taxon>
        <taxon>Cyanophyceae</taxon>
        <taxon>Leptolyngbyales</taxon>
        <taxon>Leptolyngbyaceae</taxon>
        <taxon>Leptolyngbya group</taxon>
        <taxon>Leptolyngbya</taxon>
    </lineage>
</organism>
<accession>A0A1Z4JE26</accession>
<dbReference type="InterPro" id="IPR050923">
    <property type="entry name" value="Cell_Proc_Reg/RNA_Proc"/>
</dbReference>
<name>A0A1Z4JE26_LEPBY</name>
<feature type="region of interest" description="Disordered" evidence="1">
    <location>
        <begin position="1"/>
        <end position="20"/>
    </location>
</feature>
<dbReference type="SUPFAM" id="SSF49879">
    <property type="entry name" value="SMAD/FHA domain"/>
    <property type="match status" value="1"/>
</dbReference>
<evidence type="ECO:0000313" key="3">
    <source>
        <dbReference type="EMBL" id="BAY54928.1"/>
    </source>
</evidence>
<evidence type="ECO:0000256" key="1">
    <source>
        <dbReference type="SAM" id="MobiDB-lite"/>
    </source>
</evidence>
<dbReference type="PANTHER" id="PTHR23308">
    <property type="entry name" value="NUCLEAR INHIBITOR OF PROTEIN PHOSPHATASE-1"/>
    <property type="match status" value="1"/>
</dbReference>
<dbReference type="Gene3D" id="2.60.200.20">
    <property type="match status" value="1"/>
</dbReference>
<dbReference type="Pfam" id="PF00498">
    <property type="entry name" value="FHA"/>
    <property type="match status" value="1"/>
</dbReference>
<dbReference type="InterPro" id="IPR008984">
    <property type="entry name" value="SMAD_FHA_dom_sf"/>
</dbReference>
<reference evidence="3 4" key="1">
    <citation type="submission" date="2017-06" db="EMBL/GenBank/DDBJ databases">
        <title>Genome sequencing of cyanobaciteial culture collection at National Institute for Environmental Studies (NIES).</title>
        <authorList>
            <person name="Hirose Y."/>
            <person name="Shimura Y."/>
            <person name="Fujisawa T."/>
            <person name="Nakamura Y."/>
            <person name="Kawachi M."/>
        </authorList>
    </citation>
    <scope>NUCLEOTIDE SEQUENCE [LARGE SCALE GENOMIC DNA]</scope>
    <source>
        <strain evidence="3 4">NIES-2135</strain>
    </source>
</reference>
<dbReference type="InterPro" id="IPR000253">
    <property type="entry name" value="FHA_dom"/>
</dbReference>